<dbReference type="Proteomes" id="UP000828941">
    <property type="component" value="Chromosome 10"/>
</dbReference>
<gene>
    <name evidence="1" type="ORF">L6164_025065</name>
</gene>
<evidence type="ECO:0000313" key="1">
    <source>
        <dbReference type="EMBL" id="KAI4317170.1"/>
    </source>
</evidence>
<protein>
    <submittedName>
        <fullName evidence="1">Uncharacterized protein</fullName>
    </submittedName>
</protein>
<organism evidence="1 2">
    <name type="scientific">Bauhinia variegata</name>
    <name type="common">Purple orchid tree</name>
    <name type="synonym">Phanera variegata</name>
    <dbReference type="NCBI Taxonomy" id="167791"/>
    <lineage>
        <taxon>Eukaryota</taxon>
        <taxon>Viridiplantae</taxon>
        <taxon>Streptophyta</taxon>
        <taxon>Embryophyta</taxon>
        <taxon>Tracheophyta</taxon>
        <taxon>Spermatophyta</taxon>
        <taxon>Magnoliopsida</taxon>
        <taxon>eudicotyledons</taxon>
        <taxon>Gunneridae</taxon>
        <taxon>Pentapetalae</taxon>
        <taxon>rosids</taxon>
        <taxon>fabids</taxon>
        <taxon>Fabales</taxon>
        <taxon>Fabaceae</taxon>
        <taxon>Cercidoideae</taxon>
        <taxon>Cercideae</taxon>
        <taxon>Bauhiniinae</taxon>
        <taxon>Bauhinia</taxon>
    </lineage>
</organism>
<reference evidence="1 2" key="1">
    <citation type="journal article" date="2022" name="DNA Res.">
        <title>Chromosomal-level genome assembly of the orchid tree Bauhinia variegata (Leguminosae; Cercidoideae) supports the allotetraploid origin hypothesis of Bauhinia.</title>
        <authorList>
            <person name="Zhong Y."/>
            <person name="Chen Y."/>
            <person name="Zheng D."/>
            <person name="Pang J."/>
            <person name="Liu Y."/>
            <person name="Luo S."/>
            <person name="Meng S."/>
            <person name="Qian L."/>
            <person name="Wei D."/>
            <person name="Dai S."/>
            <person name="Zhou R."/>
        </authorList>
    </citation>
    <scope>NUCLEOTIDE SEQUENCE [LARGE SCALE GENOMIC DNA]</scope>
    <source>
        <strain evidence="1">BV-YZ2020</strain>
    </source>
</reference>
<evidence type="ECO:0000313" key="2">
    <source>
        <dbReference type="Proteomes" id="UP000828941"/>
    </source>
</evidence>
<proteinExistence type="predicted"/>
<sequence>EDWSIMKTPDSKTVKPSRKSCIKTGLTGIKNPVKRINRSNQKARGDTSHANAPGCGEESLDKRTVQCSPFKDALVTGSLFPKRVTFVTEKGATHNLHPGEILVSSTKIKLQLFPINRDTRAGLEKDGHNPYLELTLRAQKKISSVLKHLEKKWGSSRIATGEPRLFPYNATENLSNCQRWTLNDDMTAGQVYAAVGNPAIFRLRYGWFSVHQPGLFGMPSTSIPFEAGAQSGGGAQGGQDTDIESLYDKDEKVEVTSKEYKAIDKGDATNAVVPKEIENVSVDKLDTEPRTSSSVGQPSILWDDSFTNISIGGLLSEASLQGKFGISDPKSYGSNAGMQPNQTICDSLDAFISAQLSHSQCSSQPTEDLRTSILDAEETCHAFPLQKFSFSGKDVQTLSGKASSGACRQGGSSNSSKLPNADKVNNQAGLPQDLASRKTETDILLSSRAYDDERSLGLTGIKWNDSLGPFDLGLPAQKLIGGDSKKKLYIKERDVWKPQGKCQWRESCPTERKPSCRDQ</sequence>
<comment type="caution">
    <text evidence="1">The sequence shown here is derived from an EMBL/GenBank/DDBJ whole genome shotgun (WGS) entry which is preliminary data.</text>
</comment>
<feature type="non-terminal residue" evidence="1">
    <location>
        <position position="1"/>
    </location>
</feature>
<dbReference type="EMBL" id="CM039435">
    <property type="protein sequence ID" value="KAI4317170.1"/>
    <property type="molecule type" value="Genomic_DNA"/>
</dbReference>
<name>A0ACB9LZL8_BAUVA</name>
<accession>A0ACB9LZL8</accession>
<keyword evidence="2" id="KW-1185">Reference proteome</keyword>